<dbReference type="InterPro" id="IPR001854">
    <property type="entry name" value="Ribosomal_uL29"/>
</dbReference>
<dbReference type="Gene3D" id="1.10.287.310">
    <property type="match status" value="1"/>
</dbReference>
<evidence type="ECO:0000256" key="3">
    <source>
        <dbReference type="ARBA" id="ARBA00023274"/>
    </source>
</evidence>
<dbReference type="Pfam" id="PF00831">
    <property type="entry name" value="Ribosomal_L29"/>
    <property type="match status" value="1"/>
</dbReference>
<dbReference type="PANTHER" id="PTHR10916">
    <property type="entry name" value="60S RIBOSOMAL PROTEIN L35/50S RIBOSOMAL PROTEIN L29"/>
    <property type="match status" value="1"/>
</dbReference>
<evidence type="ECO:0000256" key="4">
    <source>
        <dbReference type="ARBA" id="ARBA00040028"/>
    </source>
</evidence>
<dbReference type="InterPro" id="IPR036049">
    <property type="entry name" value="Ribosomal_uL29_sf"/>
</dbReference>
<comment type="similarity">
    <text evidence="1">Belongs to the universal ribosomal protein uL29 family.</text>
</comment>
<dbReference type="HAMAP" id="MF_00374">
    <property type="entry name" value="Ribosomal_uL29"/>
    <property type="match status" value="1"/>
</dbReference>
<keyword evidence="3" id="KW-0687">Ribonucleoprotein</keyword>
<accession>A0A7S3FCB4</accession>
<sequence length="146" mass="16127">MATMAAKQLSARAAVRGAPVRARRSAPVTISRRSVVVRAEGEDAKEGEEAEAPSRPETLPVPSAADLRSKSDDELTAMIEDANRTQLQMRFARSLRQPFNASNFSKLRKSIAIAKTIMREREIEQGIKPRASRAAKRKAQRANLMI</sequence>
<protein>
    <recommendedName>
        <fullName evidence="4">Large ribosomal subunit protein uL29c</fullName>
    </recommendedName>
    <alternativeName>
        <fullName evidence="5">50S ribosomal protein L29, chloroplastic</fullName>
    </alternativeName>
</protein>
<organism evidence="7">
    <name type="scientific">Prasinoderma singulare</name>
    <dbReference type="NCBI Taxonomy" id="676789"/>
    <lineage>
        <taxon>Eukaryota</taxon>
        <taxon>Viridiplantae</taxon>
        <taxon>Prasinodermophyta</taxon>
        <taxon>Prasinodermophyceae</taxon>
        <taxon>Prasinodermales</taxon>
        <taxon>Prasinodermaceae</taxon>
        <taxon>Prasinoderma</taxon>
    </lineage>
</organism>
<evidence type="ECO:0000256" key="6">
    <source>
        <dbReference type="SAM" id="MobiDB-lite"/>
    </source>
</evidence>
<dbReference type="AlphaFoldDB" id="A0A7S3FCB4"/>
<evidence type="ECO:0000313" key="7">
    <source>
        <dbReference type="EMBL" id="CAE0140233.1"/>
    </source>
</evidence>
<feature type="region of interest" description="Disordered" evidence="6">
    <location>
        <begin position="39"/>
        <end position="68"/>
    </location>
</feature>
<dbReference type="GO" id="GO:0022625">
    <property type="term" value="C:cytosolic large ribosomal subunit"/>
    <property type="evidence" value="ECO:0007669"/>
    <property type="project" value="TreeGrafter"/>
</dbReference>
<dbReference type="GO" id="GO:0006412">
    <property type="term" value="P:translation"/>
    <property type="evidence" value="ECO:0007669"/>
    <property type="project" value="InterPro"/>
</dbReference>
<dbReference type="PANTHER" id="PTHR10916:SF0">
    <property type="entry name" value="LARGE RIBOSOMAL SUBUNIT PROTEIN UL29C"/>
    <property type="match status" value="1"/>
</dbReference>
<dbReference type="InterPro" id="IPR050063">
    <property type="entry name" value="Ribosomal_protein_uL29"/>
</dbReference>
<dbReference type="SUPFAM" id="SSF46561">
    <property type="entry name" value="Ribosomal protein L29 (L29p)"/>
    <property type="match status" value="1"/>
</dbReference>
<feature type="region of interest" description="Disordered" evidence="6">
    <location>
        <begin position="1"/>
        <end position="26"/>
    </location>
</feature>
<evidence type="ECO:0000256" key="2">
    <source>
        <dbReference type="ARBA" id="ARBA00022980"/>
    </source>
</evidence>
<dbReference type="NCBIfam" id="TIGR00012">
    <property type="entry name" value="L29"/>
    <property type="match status" value="1"/>
</dbReference>
<feature type="compositionally biased region" description="Low complexity" evidence="6">
    <location>
        <begin position="10"/>
        <end position="26"/>
    </location>
</feature>
<dbReference type="GO" id="GO:0003735">
    <property type="term" value="F:structural constituent of ribosome"/>
    <property type="evidence" value="ECO:0007669"/>
    <property type="project" value="InterPro"/>
</dbReference>
<gene>
    <name evidence="7" type="ORF">PSIN1315_LOCUS7755</name>
</gene>
<name>A0A7S3FCB4_9VIRI</name>
<evidence type="ECO:0000256" key="1">
    <source>
        <dbReference type="ARBA" id="ARBA00009254"/>
    </source>
</evidence>
<reference evidence="7" key="1">
    <citation type="submission" date="2021-01" db="EMBL/GenBank/DDBJ databases">
        <authorList>
            <person name="Corre E."/>
            <person name="Pelletier E."/>
            <person name="Niang G."/>
            <person name="Scheremetjew M."/>
            <person name="Finn R."/>
            <person name="Kale V."/>
            <person name="Holt S."/>
            <person name="Cochrane G."/>
            <person name="Meng A."/>
            <person name="Brown T."/>
            <person name="Cohen L."/>
        </authorList>
    </citation>
    <scope>NUCLEOTIDE SEQUENCE</scope>
    <source>
        <strain evidence="7">RCC927</strain>
    </source>
</reference>
<dbReference type="CDD" id="cd00427">
    <property type="entry name" value="Ribosomal_L29_HIP"/>
    <property type="match status" value="1"/>
</dbReference>
<keyword evidence="2" id="KW-0689">Ribosomal protein</keyword>
<proteinExistence type="inferred from homology"/>
<dbReference type="EMBL" id="HBHY01012049">
    <property type="protein sequence ID" value="CAE0140233.1"/>
    <property type="molecule type" value="Transcribed_RNA"/>
</dbReference>
<evidence type="ECO:0000256" key="5">
    <source>
        <dbReference type="ARBA" id="ARBA00042960"/>
    </source>
</evidence>